<proteinExistence type="predicted"/>
<evidence type="ECO:0000313" key="2">
    <source>
        <dbReference type="Proteomes" id="UP001154282"/>
    </source>
</evidence>
<comment type="caution">
    <text evidence="1">The sequence shown here is derived from an EMBL/GenBank/DDBJ whole genome shotgun (WGS) entry which is preliminary data.</text>
</comment>
<reference evidence="1" key="1">
    <citation type="submission" date="2022-08" db="EMBL/GenBank/DDBJ databases">
        <authorList>
            <person name="Gutierrez-Valencia J."/>
        </authorList>
    </citation>
    <scope>NUCLEOTIDE SEQUENCE</scope>
</reference>
<accession>A0AAV0N412</accession>
<evidence type="ECO:0000313" key="1">
    <source>
        <dbReference type="EMBL" id="CAI0453101.1"/>
    </source>
</evidence>
<dbReference type="Proteomes" id="UP001154282">
    <property type="component" value="Unassembled WGS sequence"/>
</dbReference>
<gene>
    <name evidence="1" type="ORF">LITE_LOCUS31467</name>
</gene>
<dbReference type="EMBL" id="CAMGYJ010000007">
    <property type="protein sequence ID" value="CAI0453101.1"/>
    <property type="molecule type" value="Genomic_DNA"/>
</dbReference>
<keyword evidence="2" id="KW-1185">Reference proteome</keyword>
<organism evidence="1 2">
    <name type="scientific">Linum tenue</name>
    <dbReference type="NCBI Taxonomy" id="586396"/>
    <lineage>
        <taxon>Eukaryota</taxon>
        <taxon>Viridiplantae</taxon>
        <taxon>Streptophyta</taxon>
        <taxon>Embryophyta</taxon>
        <taxon>Tracheophyta</taxon>
        <taxon>Spermatophyta</taxon>
        <taxon>Magnoliopsida</taxon>
        <taxon>eudicotyledons</taxon>
        <taxon>Gunneridae</taxon>
        <taxon>Pentapetalae</taxon>
        <taxon>rosids</taxon>
        <taxon>fabids</taxon>
        <taxon>Malpighiales</taxon>
        <taxon>Linaceae</taxon>
        <taxon>Linum</taxon>
    </lineage>
</organism>
<name>A0AAV0N412_9ROSI</name>
<dbReference type="AlphaFoldDB" id="A0AAV0N412"/>
<sequence>MRIMTRRLQDALHVIALENRTLPVRASVWRLEEDRKSWRKECEGLVNRTSLRRRYDVERCCEPFLHPDKPELVFFSRVADKSRNALMCCDLGWEEPTLFAKLERQSDAHHLQVFLPRFSCWATPIPSYKQLQGMCGGSSFCHESSNDAECPSLHFLNNCVDRVVKSTMYKDYIHHVISKATVSLLIQMISQKQRETKKIASEGRLVPGSPNFDNEYDVLQASVNVLTSDRLAIDGQNVELMQAVVHEMAAEIPPTPQGPMKSIFWREPYGGGGLNLVLPVIRRIIPSLKCEGWCINQQR</sequence>
<protein>
    <submittedName>
        <fullName evidence="1">Uncharacterized protein</fullName>
    </submittedName>
</protein>